<comment type="caution">
    <text evidence="6">The sequence shown here is derived from an EMBL/GenBank/DDBJ whole genome shotgun (WGS) entry which is preliminary data.</text>
</comment>
<keyword evidence="6" id="KW-0456">Lyase</keyword>
<dbReference type="PROSITE" id="PS00878">
    <property type="entry name" value="ODR_DC_2_1"/>
    <property type="match status" value="1"/>
</dbReference>
<dbReference type="EC" id="4.1.1.20" evidence="6"/>
<comment type="cofactor">
    <cofactor evidence="1">
        <name>pyridoxal 5'-phosphate</name>
        <dbReference type="ChEBI" id="CHEBI:597326"/>
    </cofactor>
</comment>
<gene>
    <name evidence="6" type="ORF">J2S39_002352</name>
</gene>
<organism evidence="6 7">
    <name type="scientific">Corynebacterium guangdongense</name>
    <dbReference type="NCBI Taxonomy" id="1783348"/>
    <lineage>
        <taxon>Bacteria</taxon>
        <taxon>Bacillati</taxon>
        <taxon>Actinomycetota</taxon>
        <taxon>Actinomycetes</taxon>
        <taxon>Mycobacteriales</taxon>
        <taxon>Corynebacteriaceae</taxon>
        <taxon>Corynebacterium</taxon>
    </lineage>
</organism>
<dbReference type="PANTHER" id="PTHR43727:SF2">
    <property type="entry name" value="GROUP IV DECARBOXYLASE"/>
    <property type="match status" value="1"/>
</dbReference>
<feature type="domain" description="FAD-dependent urate hydroxylase HpyO/Asp monooxygenase CreE-like FAD/NAD(P)-binding" evidence="5">
    <location>
        <begin position="5"/>
        <end position="100"/>
    </location>
</feature>
<dbReference type="InterPro" id="IPR009006">
    <property type="entry name" value="Ala_racemase/Decarboxylase_C"/>
</dbReference>
<evidence type="ECO:0000259" key="5">
    <source>
        <dbReference type="Pfam" id="PF13454"/>
    </source>
</evidence>
<dbReference type="InterPro" id="IPR029066">
    <property type="entry name" value="PLP-binding_barrel"/>
</dbReference>
<evidence type="ECO:0000256" key="1">
    <source>
        <dbReference type="ARBA" id="ARBA00001933"/>
    </source>
</evidence>
<evidence type="ECO:0000259" key="4">
    <source>
        <dbReference type="Pfam" id="PF02784"/>
    </source>
</evidence>
<dbReference type="InterPro" id="IPR036188">
    <property type="entry name" value="FAD/NAD-bd_sf"/>
</dbReference>
<feature type="domain" description="Orn/DAP/Arg decarboxylase 2 N-terminal" evidence="4">
    <location>
        <begin position="514"/>
        <end position="698"/>
    </location>
</feature>
<dbReference type="Proteomes" id="UP001180840">
    <property type="component" value="Unassembled WGS sequence"/>
</dbReference>
<dbReference type="InterPro" id="IPR022644">
    <property type="entry name" value="De-COase2_N"/>
</dbReference>
<keyword evidence="7" id="KW-1185">Reference proteome</keyword>
<dbReference type="InterPro" id="IPR000183">
    <property type="entry name" value="Orn/DAP/Arg_de-COase"/>
</dbReference>
<evidence type="ECO:0000313" key="7">
    <source>
        <dbReference type="Proteomes" id="UP001180840"/>
    </source>
</evidence>
<dbReference type="PANTHER" id="PTHR43727">
    <property type="entry name" value="DIAMINOPIMELATE DECARBOXYLASE"/>
    <property type="match status" value="1"/>
</dbReference>
<sequence length="892" mass="95497">MTRIAIIGGGPRGLWAAEEVIRLSRERGLPVPDVDVYDDPASASAYDVAQPDYWRVNVRSAIIRTGIGAFDDWRDPDDGFGEFPPRALVGRFLEDSWAVLPVNRIPRRVEDLDTAAYDEILLATGHACTWPGALPGAVPVYPAGSLDVVSPGERVAVRGAALTFIDACLDLTVGRGGCFRDGRYVASGREPAAIMPFTRSGRLMEVKPDPPTRVELLHVIDPARPAVLRARSLPELIGVIGATAARLADASGTSDTDASAEIDAVLAGTDATDDELGALRAGVAGTRSARAAVGLAFRELYPEIVSRYSYGGRATLEGFGEFAARMERLAFGPPRHNAERLLMLIDAGVVTLDHLGSGSAPEADVLVDSVQAPARVLPGTLEHRLVTEGVARLAPETEALDVEADGTLVGQSHIAAVGRMTEQVVLGNDTLSRAMHTTIPRWAERVVGSRGLNPDLHGTPPMTARLEPWMSALTPGSAAGLLAEYGSPVNVLETGAFTRNAAELVASGARNDVDVRVFYARKANKALAFVDAAVEAGHGVDVASYRELEQTLAAGMPGERIILSAAVKPDALLRLAVDNGVTVSVDSVAELHRLSALAAGRPVAVAPRLAPDPATMPPTRFGERASTWREALSAPVDSVRVVGVHVHLHGYAAADRVAALREAMDLIDLLSPIHPGISFIDVGGGVPMSYLDDREQWERYQSLRADMAAGRTEPFTWKGDPLANTYPYFQEPVRGEWLDGILAQVGPALRERGLRLHLEPGRSLLDGCGVTLMEVAFVKTRSDGVPLIGVGANRTQVRTTSDDYLVDPLLLRTQPHSEEVEGFLVGAYCIEDEIILRRRMRFPRGVAPGDVLLIPNTAGYFMHILESASHQIPLARNVVLGEDGPELDRIDD</sequence>
<protein>
    <submittedName>
        <fullName evidence="6">Diaminopimelate decarboxylase</fullName>
        <ecNumber evidence="6">4.1.1.20</ecNumber>
    </submittedName>
</protein>
<dbReference type="GO" id="GO:0008836">
    <property type="term" value="F:diaminopimelate decarboxylase activity"/>
    <property type="evidence" value="ECO:0007669"/>
    <property type="project" value="UniProtKB-EC"/>
</dbReference>
<accession>A0ABU2A0G7</accession>
<dbReference type="SUPFAM" id="SSF50621">
    <property type="entry name" value="Alanine racemase C-terminal domain-like"/>
    <property type="match status" value="1"/>
</dbReference>
<dbReference type="SUPFAM" id="SSF51419">
    <property type="entry name" value="PLP-binding barrel"/>
    <property type="match status" value="1"/>
</dbReference>
<dbReference type="SUPFAM" id="SSF51905">
    <property type="entry name" value="FAD/NAD(P)-binding domain"/>
    <property type="match status" value="1"/>
</dbReference>
<evidence type="ECO:0000313" key="6">
    <source>
        <dbReference type="EMBL" id="MDR7330676.1"/>
    </source>
</evidence>
<dbReference type="Gene3D" id="3.20.20.10">
    <property type="entry name" value="Alanine racemase"/>
    <property type="match status" value="1"/>
</dbReference>
<keyword evidence="3" id="KW-0663">Pyridoxal phosphate</keyword>
<dbReference type="PRINTS" id="PR01179">
    <property type="entry name" value="ODADCRBXLASE"/>
</dbReference>
<dbReference type="Pfam" id="PF13454">
    <property type="entry name" value="NAD_binding_9"/>
    <property type="match status" value="1"/>
</dbReference>
<evidence type="ECO:0000256" key="3">
    <source>
        <dbReference type="ARBA" id="ARBA00022898"/>
    </source>
</evidence>
<dbReference type="Gene3D" id="2.40.37.10">
    <property type="entry name" value="Lyase, Ornithine Decarboxylase, Chain A, domain 1"/>
    <property type="match status" value="1"/>
</dbReference>
<keyword evidence="2" id="KW-0210">Decarboxylase</keyword>
<dbReference type="InterPro" id="IPR038732">
    <property type="entry name" value="HpyO/CreE_NAD-binding"/>
</dbReference>
<dbReference type="InterPro" id="IPR022653">
    <property type="entry name" value="De-COase2_pyr-phos_BS"/>
</dbReference>
<name>A0ABU2A0G7_9CORY</name>
<proteinExistence type="predicted"/>
<reference evidence="6" key="1">
    <citation type="submission" date="2023-07" db="EMBL/GenBank/DDBJ databases">
        <title>Sequencing the genomes of 1000 actinobacteria strains.</title>
        <authorList>
            <person name="Klenk H.-P."/>
        </authorList>
    </citation>
    <scope>NUCLEOTIDE SEQUENCE</scope>
    <source>
        <strain evidence="6">DSM 107476</strain>
    </source>
</reference>
<dbReference type="RefSeq" id="WP_290196594.1">
    <property type="nucleotide sequence ID" value="NZ_CP047654.1"/>
</dbReference>
<dbReference type="EMBL" id="JAVDXZ010000001">
    <property type="protein sequence ID" value="MDR7330676.1"/>
    <property type="molecule type" value="Genomic_DNA"/>
</dbReference>
<evidence type="ECO:0000256" key="2">
    <source>
        <dbReference type="ARBA" id="ARBA00022793"/>
    </source>
</evidence>
<dbReference type="Pfam" id="PF02784">
    <property type="entry name" value="Orn_Arg_deC_N"/>
    <property type="match status" value="1"/>
</dbReference>